<evidence type="ECO:0008006" key="4">
    <source>
        <dbReference type="Google" id="ProtNLM"/>
    </source>
</evidence>
<reference evidence="2 3" key="1">
    <citation type="submission" date="2024-03" db="EMBL/GenBank/DDBJ databases">
        <title>Human intestinal bacterial collection.</title>
        <authorList>
            <person name="Pauvert C."/>
            <person name="Hitch T.C.A."/>
            <person name="Clavel T."/>
        </authorList>
    </citation>
    <scope>NUCLEOTIDE SEQUENCE [LARGE SCALE GENOMIC DNA]</scope>
    <source>
        <strain evidence="2 3">CLA-AP-H29</strain>
    </source>
</reference>
<feature type="chain" id="PRO_5046828589" description="Lipoprotein" evidence="1">
    <location>
        <begin position="20"/>
        <end position="201"/>
    </location>
</feature>
<keyword evidence="3" id="KW-1185">Reference proteome</keyword>
<feature type="signal peptide" evidence="1">
    <location>
        <begin position="1"/>
        <end position="19"/>
    </location>
</feature>
<gene>
    <name evidence="2" type="ORF">WMO64_15875</name>
</gene>
<protein>
    <recommendedName>
        <fullName evidence="4">Lipoprotein</fullName>
    </recommendedName>
</protein>
<accession>A0ABV1EC83</accession>
<dbReference type="RefSeq" id="WP_294520929.1">
    <property type="nucleotide sequence ID" value="NZ_JBBMFK010000037.1"/>
</dbReference>
<organism evidence="2 3">
    <name type="scientific">Pseudoflavonifractor intestinihominis</name>
    <dbReference type="NCBI Taxonomy" id="3133171"/>
    <lineage>
        <taxon>Bacteria</taxon>
        <taxon>Bacillati</taxon>
        <taxon>Bacillota</taxon>
        <taxon>Clostridia</taxon>
        <taxon>Eubacteriales</taxon>
        <taxon>Oscillospiraceae</taxon>
        <taxon>Pseudoflavonifractor</taxon>
    </lineage>
</organism>
<evidence type="ECO:0000313" key="3">
    <source>
        <dbReference type="Proteomes" id="UP001464378"/>
    </source>
</evidence>
<keyword evidence="1" id="KW-0732">Signal</keyword>
<evidence type="ECO:0000313" key="2">
    <source>
        <dbReference type="EMBL" id="MEQ2444933.1"/>
    </source>
</evidence>
<sequence length="201" mass="21456">MRRRKIGAQMMILALVLLAGCGRDSGAGRGAEELALEIRTEYIGMTALSAGLEVTADYGERVYTYGMALAWDQTEGTTLTLTAPEEVAGVTLRVQDGETALEYDGVRLETGPLSEEGVSPVDAVPALLGQVREGFIAECCTEQLGEQETLRVCYRAPDAQPGTGTETTVWFDAASHALLRGEVAVDGFTVLQCVFSDVQMA</sequence>
<comment type="caution">
    <text evidence="2">The sequence shown here is derived from an EMBL/GenBank/DDBJ whole genome shotgun (WGS) entry which is preliminary data.</text>
</comment>
<dbReference type="EMBL" id="JBBMFK010000037">
    <property type="protein sequence ID" value="MEQ2444933.1"/>
    <property type="molecule type" value="Genomic_DNA"/>
</dbReference>
<dbReference type="PROSITE" id="PS51257">
    <property type="entry name" value="PROKAR_LIPOPROTEIN"/>
    <property type="match status" value="1"/>
</dbReference>
<evidence type="ECO:0000256" key="1">
    <source>
        <dbReference type="SAM" id="SignalP"/>
    </source>
</evidence>
<name>A0ABV1EC83_9FIRM</name>
<proteinExistence type="predicted"/>
<dbReference type="Proteomes" id="UP001464378">
    <property type="component" value="Unassembled WGS sequence"/>
</dbReference>